<dbReference type="AlphaFoldDB" id="A0A645B1P0"/>
<dbReference type="Pfam" id="PF04773">
    <property type="entry name" value="FecR"/>
    <property type="match status" value="1"/>
</dbReference>
<reference evidence="4" key="1">
    <citation type="submission" date="2019-08" db="EMBL/GenBank/DDBJ databases">
        <authorList>
            <person name="Kucharzyk K."/>
            <person name="Murdoch R.W."/>
            <person name="Higgins S."/>
            <person name="Loffler F."/>
        </authorList>
    </citation>
    <scope>NUCLEOTIDE SEQUENCE</scope>
</reference>
<evidence type="ECO:0000313" key="4">
    <source>
        <dbReference type="EMBL" id="MPM55644.1"/>
    </source>
</evidence>
<sequence>MINKNYTILFEKYLRGETTAEETEKLINAIGSENKFEGLLENELMNANPTLDEETKRRIFGEICKETAGKKTYFLSGNWRKVLQWAAIFLLPVLSALTVYYFNQNPQKYYQPTKITAQNGEKAEVVLPDGSNVWINSGSTLTYDKYFNGKERSVYLQGEAYFEVSKNKKRPFIVHTKQMEVQALGTSFNVRSYDADSIATAILLEGKVKVSASGQETVLSVNQRATFDKKKQTLLADRVEAFNFIEWKNGNIYFSNQTYDEIAQTLSRIYNVEIQFASEQLRPMRFSGTLGSNGIKNALDILSMTSPMYYEMKNTTIILHHKAEKVK</sequence>
<proteinExistence type="predicted"/>
<evidence type="ECO:0008006" key="5">
    <source>
        <dbReference type="Google" id="ProtNLM"/>
    </source>
</evidence>
<keyword evidence="1" id="KW-1133">Transmembrane helix</keyword>
<dbReference type="PANTHER" id="PTHR30273:SF2">
    <property type="entry name" value="PROTEIN FECR"/>
    <property type="match status" value="1"/>
</dbReference>
<organism evidence="4">
    <name type="scientific">bioreactor metagenome</name>
    <dbReference type="NCBI Taxonomy" id="1076179"/>
    <lineage>
        <taxon>unclassified sequences</taxon>
        <taxon>metagenomes</taxon>
        <taxon>ecological metagenomes</taxon>
    </lineage>
</organism>
<comment type="caution">
    <text evidence="4">The sequence shown here is derived from an EMBL/GenBank/DDBJ whole genome shotgun (WGS) entry which is preliminary data.</text>
</comment>
<dbReference type="PANTHER" id="PTHR30273">
    <property type="entry name" value="PERIPLASMIC SIGNAL SENSOR AND SIGMA FACTOR ACTIVATOR FECR-RELATED"/>
    <property type="match status" value="1"/>
</dbReference>
<name>A0A645B1P0_9ZZZZ</name>
<evidence type="ECO:0000259" key="3">
    <source>
        <dbReference type="Pfam" id="PF16344"/>
    </source>
</evidence>
<keyword evidence="1" id="KW-0812">Transmembrane</keyword>
<dbReference type="Pfam" id="PF16344">
    <property type="entry name" value="FecR_C"/>
    <property type="match status" value="1"/>
</dbReference>
<dbReference type="Gene3D" id="3.55.50.30">
    <property type="match status" value="1"/>
</dbReference>
<dbReference type="GO" id="GO:0016989">
    <property type="term" value="F:sigma factor antagonist activity"/>
    <property type="evidence" value="ECO:0007669"/>
    <property type="project" value="TreeGrafter"/>
</dbReference>
<dbReference type="InterPro" id="IPR012373">
    <property type="entry name" value="Ferrdict_sens_TM"/>
</dbReference>
<keyword evidence="1" id="KW-0472">Membrane</keyword>
<feature type="domain" description="FecR protein" evidence="2">
    <location>
        <begin position="114"/>
        <end position="209"/>
    </location>
</feature>
<evidence type="ECO:0000256" key="1">
    <source>
        <dbReference type="SAM" id="Phobius"/>
    </source>
</evidence>
<dbReference type="InterPro" id="IPR006860">
    <property type="entry name" value="FecR"/>
</dbReference>
<dbReference type="Gene3D" id="2.60.120.1440">
    <property type="match status" value="1"/>
</dbReference>
<gene>
    <name evidence="4" type="ORF">SDC9_102441</name>
</gene>
<accession>A0A645B1P0</accession>
<protein>
    <recommendedName>
        <fullName evidence="5">Protein FecR</fullName>
    </recommendedName>
</protein>
<dbReference type="InterPro" id="IPR032508">
    <property type="entry name" value="FecR_C"/>
</dbReference>
<feature type="transmembrane region" description="Helical" evidence="1">
    <location>
        <begin position="82"/>
        <end position="102"/>
    </location>
</feature>
<evidence type="ECO:0000259" key="2">
    <source>
        <dbReference type="Pfam" id="PF04773"/>
    </source>
</evidence>
<feature type="domain" description="Protein FecR C-terminal" evidence="3">
    <location>
        <begin position="252"/>
        <end position="319"/>
    </location>
</feature>
<dbReference type="EMBL" id="VSSQ01015366">
    <property type="protein sequence ID" value="MPM55644.1"/>
    <property type="molecule type" value="Genomic_DNA"/>
</dbReference>
<dbReference type="FunFam" id="2.60.120.1440:FF:000001">
    <property type="entry name" value="Putative anti-sigma factor"/>
    <property type="match status" value="1"/>
</dbReference>